<dbReference type="PROSITE" id="PS00295">
    <property type="entry name" value="ARRESTINS"/>
    <property type="match status" value="1"/>
</dbReference>
<dbReference type="PANTHER" id="PTHR11792">
    <property type="entry name" value="ARRESTIN"/>
    <property type="match status" value="1"/>
</dbReference>
<evidence type="ECO:0000313" key="10">
    <source>
        <dbReference type="Proteomes" id="UP001153737"/>
    </source>
</evidence>
<dbReference type="InterPro" id="IPR014752">
    <property type="entry name" value="Arrestin-like_C"/>
</dbReference>
<dbReference type="GO" id="GO:0002031">
    <property type="term" value="P:G protein-coupled receptor internalization"/>
    <property type="evidence" value="ECO:0007669"/>
    <property type="project" value="TreeGrafter"/>
</dbReference>
<keyword evidence="10" id="KW-1185">Reference proteome</keyword>
<dbReference type="GO" id="GO:0016028">
    <property type="term" value="C:rhabdomere"/>
    <property type="evidence" value="ECO:0007669"/>
    <property type="project" value="UniProtKB-ARBA"/>
</dbReference>
<dbReference type="GO" id="GO:0007165">
    <property type="term" value="P:signal transduction"/>
    <property type="evidence" value="ECO:0007669"/>
    <property type="project" value="InterPro"/>
</dbReference>
<dbReference type="GO" id="GO:0045494">
    <property type="term" value="P:photoreceptor cell maintenance"/>
    <property type="evidence" value="ECO:0007669"/>
    <property type="project" value="UniProtKB-ARBA"/>
</dbReference>
<dbReference type="PRINTS" id="PR00309">
    <property type="entry name" value="ARRESTIN"/>
</dbReference>
<dbReference type="Proteomes" id="UP001153737">
    <property type="component" value="Chromosome 1"/>
</dbReference>
<dbReference type="InterPro" id="IPR014756">
    <property type="entry name" value="Ig_E-set"/>
</dbReference>
<dbReference type="InterPro" id="IPR017864">
    <property type="entry name" value="Arrestin_CS"/>
</dbReference>
<evidence type="ECO:0000256" key="5">
    <source>
        <dbReference type="ARBA" id="ARBA00078972"/>
    </source>
</evidence>
<evidence type="ECO:0000256" key="3">
    <source>
        <dbReference type="ARBA" id="ARBA00023305"/>
    </source>
</evidence>
<dbReference type="EMBL" id="OU896707">
    <property type="protein sequence ID" value="CAH1116504.1"/>
    <property type="molecule type" value="Genomic_DNA"/>
</dbReference>
<sequence length="457" mass="50595">MYALQQILTNNPCSENILPSLTAAGIHAVSGTSTSKSRKNSRLVTARDIFPNSMVVAVKVFKKTTPNGKVTVYLSRRDFIDHLDYTDPIDGVIVVEDGYLQGRKVFGQVLTVYRYGREEDEVMGVKFSKEMVIAADQLVPCKKEKQKLTAVQEKLIAKLGDNAHPFTFQFPDMAPCSVTLQPGEDDQGKPLGVEYYVKCYVSAEEDAPKTQAAKRSTVQLAIKKLQFAPPSRGPHRLPSSLVSKGFTFSSGKINLEVTLDKDIYYHGEKIGANLMISNNSRKPVRNIKIYVVQHCEVTLVNTQFSKYVASLETREGCPITPGASFTKVVYLVPLASSNKDRRGVALDGRLKDDDANLASSTLVPEGKCAIDAIGIVISYSLRVKLNCGTLGGELVTDVPFKLLHPIPGSVEKERAHALKKMKSMDKGRYEQSFANDDEDNIVFEDFARFRLSRDELE</sequence>
<feature type="domain" description="Arrestin C-terminal-like" evidence="8">
    <location>
        <begin position="249"/>
        <end position="407"/>
    </location>
</feature>
<comment type="similarity">
    <text evidence="1">Belongs to the arrestin family.</text>
</comment>
<dbReference type="AlphaFoldDB" id="A0A9P0GHI9"/>
<evidence type="ECO:0000256" key="7">
    <source>
        <dbReference type="ARBA" id="ARBA00080327"/>
    </source>
</evidence>
<dbReference type="Gene3D" id="2.60.40.840">
    <property type="match status" value="1"/>
</dbReference>
<evidence type="ECO:0000256" key="4">
    <source>
        <dbReference type="ARBA" id="ARBA00074709"/>
    </source>
</evidence>
<dbReference type="SUPFAM" id="SSF81296">
    <property type="entry name" value="E set domains"/>
    <property type="match status" value="2"/>
</dbReference>
<dbReference type="Gene3D" id="2.60.40.640">
    <property type="match status" value="1"/>
</dbReference>
<dbReference type="GO" id="GO:0007608">
    <property type="term" value="P:sensory perception of smell"/>
    <property type="evidence" value="ECO:0007669"/>
    <property type="project" value="UniProtKB-ARBA"/>
</dbReference>
<dbReference type="FunFam" id="2.60.40.840:FF:000002">
    <property type="entry name" value="Arrestin 3"/>
    <property type="match status" value="1"/>
</dbReference>
<dbReference type="FunFam" id="2.60.40.640:FF:000020">
    <property type="entry name" value="Arrestin, Arr2"/>
    <property type="match status" value="1"/>
</dbReference>
<protein>
    <recommendedName>
        <fullName evidence="4">Phosrestin-1</fullName>
    </recommendedName>
    <alternativeName>
        <fullName evidence="6">Arrestin-2</fullName>
    </alternativeName>
    <alternativeName>
        <fullName evidence="7">Arrestin-B</fullName>
    </alternativeName>
    <alternativeName>
        <fullName evidence="5">Phosrestin I</fullName>
    </alternativeName>
</protein>
<dbReference type="InterPro" id="IPR011022">
    <property type="entry name" value="Arrestin_C-like"/>
</dbReference>
<dbReference type="GO" id="GO:0007601">
    <property type="term" value="P:visual perception"/>
    <property type="evidence" value="ECO:0007669"/>
    <property type="project" value="UniProtKB-KW"/>
</dbReference>
<proteinExistence type="inferred from homology"/>
<dbReference type="InterPro" id="IPR000698">
    <property type="entry name" value="Arrestin"/>
</dbReference>
<dbReference type="GO" id="GO:0005737">
    <property type="term" value="C:cytoplasm"/>
    <property type="evidence" value="ECO:0007669"/>
    <property type="project" value="TreeGrafter"/>
</dbReference>
<gene>
    <name evidence="9" type="ORF">PHAECO_LOCUS1109</name>
</gene>
<evidence type="ECO:0000259" key="8">
    <source>
        <dbReference type="SMART" id="SM01017"/>
    </source>
</evidence>
<keyword evidence="2" id="KW-0716">Sensory transduction</keyword>
<evidence type="ECO:0000313" key="9">
    <source>
        <dbReference type="EMBL" id="CAH1116504.1"/>
    </source>
</evidence>
<dbReference type="Pfam" id="PF00339">
    <property type="entry name" value="Arrestin_N"/>
    <property type="match status" value="1"/>
</dbReference>
<dbReference type="InterPro" id="IPR011021">
    <property type="entry name" value="Arrestin-like_N"/>
</dbReference>
<evidence type="ECO:0000256" key="1">
    <source>
        <dbReference type="ARBA" id="ARBA00005298"/>
    </source>
</evidence>
<evidence type="ECO:0000256" key="6">
    <source>
        <dbReference type="ARBA" id="ARBA00080322"/>
    </source>
</evidence>
<name>A0A9P0GHI9_PHACE</name>
<accession>A0A9P0GHI9</accession>
<dbReference type="PANTHER" id="PTHR11792:SF23">
    <property type="entry name" value="PHOSRESTIN-1"/>
    <property type="match status" value="1"/>
</dbReference>
<dbReference type="InterPro" id="IPR014753">
    <property type="entry name" value="Arrestin_N"/>
</dbReference>
<organism evidence="9 10">
    <name type="scientific">Phaedon cochleariae</name>
    <name type="common">Mustard beetle</name>
    <dbReference type="NCBI Taxonomy" id="80249"/>
    <lineage>
        <taxon>Eukaryota</taxon>
        <taxon>Metazoa</taxon>
        <taxon>Ecdysozoa</taxon>
        <taxon>Arthropoda</taxon>
        <taxon>Hexapoda</taxon>
        <taxon>Insecta</taxon>
        <taxon>Pterygota</taxon>
        <taxon>Neoptera</taxon>
        <taxon>Endopterygota</taxon>
        <taxon>Coleoptera</taxon>
        <taxon>Polyphaga</taxon>
        <taxon>Cucujiformia</taxon>
        <taxon>Chrysomeloidea</taxon>
        <taxon>Chrysomelidae</taxon>
        <taxon>Chrysomelinae</taxon>
        <taxon>Chrysomelini</taxon>
        <taxon>Phaedon</taxon>
    </lineage>
</organism>
<dbReference type="GO" id="GO:0016060">
    <property type="term" value="P:negative regulation of phospholipase C-activating phototransduction signaling pathway"/>
    <property type="evidence" value="ECO:0007669"/>
    <property type="project" value="UniProtKB-ARBA"/>
</dbReference>
<reference evidence="9" key="2">
    <citation type="submission" date="2022-10" db="EMBL/GenBank/DDBJ databases">
        <authorList>
            <consortium name="ENA_rothamsted_submissions"/>
            <consortium name="culmorum"/>
            <person name="King R."/>
        </authorList>
    </citation>
    <scope>NUCLEOTIDE SEQUENCE</scope>
</reference>
<reference evidence="9" key="1">
    <citation type="submission" date="2022-01" db="EMBL/GenBank/DDBJ databases">
        <authorList>
            <person name="King R."/>
        </authorList>
    </citation>
    <scope>NUCLEOTIDE SEQUENCE</scope>
</reference>
<evidence type="ECO:0000256" key="2">
    <source>
        <dbReference type="ARBA" id="ARBA00022606"/>
    </source>
</evidence>
<dbReference type="Pfam" id="PF02752">
    <property type="entry name" value="Arrestin_C"/>
    <property type="match status" value="1"/>
</dbReference>
<keyword evidence="3" id="KW-0844">Vision</keyword>
<dbReference type="GO" id="GO:0001664">
    <property type="term" value="F:G protein-coupled receptor binding"/>
    <property type="evidence" value="ECO:0007669"/>
    <property type="project" value="TreeGrafter"/>
</dbReference>
<dbReference type="SMART" id="SM01017">
    <property type="entry name" value="Arrestin_C"/>
    <property type="match status" value="1"/>
</dbReference>